<feature type="transmembrane region" description="Helical" evidence="8">
    <location>
        <begin position="254"/>
        <end position="274"/>
    </location>
</feature>
<feature type="compositionally biased region" description="Gly residues" evidence="7">
    <location>
        <begin position="638"/>
        <end position="650"/>
    </location>
</feature>
<evidence type="ECO:0000256" key="6">
    <source>
        <dbReference type="PROSITE-ProRule" id="PRU00169"/>
    </source>
</evidence>
<evidence type="ECO:0000256" key="7">
    <source>
        <dbReference type="SAM" id="MobiDB-lite"/>
    </source>
</evidence>
<evidence type="ECO:0000313" key="11">
    <source>
        <dbReference type="EMBL" id="KAJ7765299.1"/>
    </source>
</evidence>
<keyword evidence="4" id="KW-0808">Transferase</keyword>
<evidence type="ECO:0000259" key="10">
    <source>
        <dbReference type="PROSITE" id="PS50110"/>
    </source>
</evidence>
<evidence type="ECO:0000313" key="12">
    <source>
        <dbReference type="Proteomes" id="UP001215598"/>
    </source>
</evidence>
<name>A0AAD7JKL8_9AGAR</name>
<dbReference type="CDD" id="cd00082">
    <property type="entry name" value="HisKA"/>
    <property type="match status" value="1"/>
</dbReference>
<feature type="compositionally biased region" description="Polar residues" evidence="7">
    <location>
        <begin position="120"/>
        <end position="129"/>
    </location>
</feature>
<keyword evidence="8" id="KW-0472">Membrane</keyword>
<dbReference type="InterPro" id="IPR036097">
    <property type="entry name" value="HisK_dim/P_sf"/>
</dbReference>
<dbReference type="PANTHER" id="PTHR43047">
    <property type="entry name" value="TWO-COMPONENT HISTIDINE PROTEIN KINASE"/>
    <property type="match status" value="1"/>
</dbReference>
<feature type="domain" description="Response regulatory" evidence="10">
    <location>
        <begin position="847"/>
        <end position="964"/>
    </location>
</feature>
<evidence type="ECO:0000256" key="4">
    <source>
        <dbReference type="ARBA" id="ARBA00022679"/>
    </source>
</evidence>
<sequence length="975" mass="107795">MNDEPVLPLHQRERRLAFNAHVDRAPNSHNGLPLLGRLKDSSFGGFIANVWRVCTTTLEGSLSETFRLVGSEDDTDARTSVSGMSKLAAQIGKDGGGDDFLDAVVVDNDDHIDEKHESGQHQSDSSMRSGQGGSNSTGLGMHRTDVRHGGDDRNYQGGVRSWLLYRGWPALVDFFEPRFPEHEEEFQRQTWHSVKLLAFAASLFLVLNWVLYLALNNDSNKTSAFGRFVYWVGFTVVTFPVPFMVALDMPRKYPVSFQVFFCLSVWYCAFTELIQMRVCNFFDHADNTCSGKDFLAAMYYSTAYPALMMFIVSKRLYNFIAQVIFFVLLVVLIIPVQGIYARNVVSFAVFSLFVQGLHYTLENSRRTMFLLALQLKQAYKAKHKARLAESKASFTKRRRVFFFLFIILFVVIIRRRCGIVRKRQRAETDFFRFANYIFHEVRVPLNNAVLAFQLLQSGNAFKQDYAKSTEVYALEQGLKMMKTVLNDVLDFEKMDSGHFETIARPFPLHHSIRAILDQVEVQTVARSLVLDRALDERIDVISNANLPSADALTTAHPNPTEPEGLWVLGSELRLQQVLTNLAANAVKYTPEGGGSVRISTEFLGISTREELPGIPPDIDDNDGGSVMDKFRGSVQGPGSDGRGRQGPGSDGRGRRTSGTGTGTRTQCLDFRLVVHDSGPGIKPSDLVEDRLFQPFVQTTVGQSSGSGTGLGLAIVKQIVRLSRGRLGVTSRRGEGSTFWIELSYPIASVADIQAARDANAFTSADVPQFTSAPAAPRTPSAAQTVADTAKSSPNATPAFAAAATSKIQAPEPRAAPGYESNPDVRQLPPAAPLTPLGSLVSPADPLLVLVVDDDAVTRVLSSKLLKKLGCVVHTAKDGRECVDMVLGAKPNTYDLVCLDNFMPVMTGEEAVKEIRSHDRDDFIVGCTGNALTEDQDSYREAGADEVMVKPVMIHDFKRLIQLAHQRRLERRARAP</sequence>
<dbReference type="InterPro" id="IPR003661">
    <property type="entry name" value="HisK_dim/P_dom"/>
</dbReference>
<feature type="transmembrane region" description="Helical" evidence="8">
    <location>
        <begin position="228"/>
        <end position="247"/>
    </location>
</feature>
<evidence type="ECO:0000256" key="1">
    <source>
        <dbReference type="ARBA" id="ARBA00000085"/>
    </source>
</evidence>
<feature type="transmembrane region" description="Helical" evidence="8">
    <location>
        <begin position="196"/>
        <end position="216"/>
    </location>
</feature>
<dbReference type="Pfam" id="PF02518">
    <property type="entry name" value="HATPase_c"/>
    <property type="match status" value="2"/>
</dbReference>
<dbReference type="PROSITE" id="PS50110">
    <property type="entry name" value="RESPONSE_REGULATORY"/>
    <property type="match status" value="1"/>
</dbReference>
<comment type="caution">
    <text evidence="11">The sequence shown here is derived from an EMBL/GenBank/DDBJ whole genome shotgun (WGS) entry which is preliminary data.</text>
</comment>
<protein>
    <recommendedName>
        <fullName evidence="2">histidine kinase</fullName>
        <ecNumber evidence="2">2.7.13.3</ecNumber>
    </recommendedName>
</protein>
<dbReference type="InterPro" id="IPR011006">
    <property type="entry name" value="CheY-like_superfamily"/>
</dbReference>
<dbReference type="AlphaFoldDB" id="A0AAD7JKL8"/>
<dbReference type="Gene3D" id="3.40.50.2300">
    <property type="match status" value="1"/>
</dbReference>
<feature type="transmembrane region" description="Helical" evidence="8">
    <location>
        <begin position="400"/>
        <end position="416"/>
    </location>
</feature>
<dbReference type="Proteomes" id="UP001215598">
    <property type="component" value="Unassembled WGS sequence"/>
</dbReference>
<organism evidence="11 12">
    <name type="scientific">Mycena metata</name>
    <dbReference type="NCBI Taxonomy" id="1033252"/>
    <lineage>
        <taxon>Eukaryota</taxon>
        <taxon>Fungi</taxon>
        <taxon>Dikarya</taxon>
        <taxon>Basidiomycota</taxon>
        <taxon>Agaricomycotina</taxon>
        <taxon>Agaricomycetes</taxon>
        <taxon>Agaricomycetidae</taxon>
        <taxon>Agaricales</taxon>
        <taxon>Marasmiineae</taxon>
        <taxon>Mycenaceae</taxon>
        <taxon>Mycena</taxon>
    </lineage>
</organism>
<feature type="region of interest" description="Disordered" evidence="7">
    <location>
        <begin position="114"/>
        <end position="142"/>
    </location>
</feature>
<evidence type="ECO:0000256" key="5">
    <source>
        <dbReference type="ARBA" id="ARBA00022777"/>
    </source>
</evidence>
<evidence type="ECO:0000259" key="9">
    <source>
        <dbReference type="PROSITE" id="PS50109"/>
    </source>
</evidence>
<accession>A0AAD7JKL8</accession>
<feature type="region of interest" description="Disordered" evidence="7">
    <location>
        <begin position="770"/>
        <end position="830"/>
    </location>
</feature>
<keyword evidence="3 6" id="KW-0597">Phosphoprotein</keyword>
<keyword evidence="12" id="KW-1185">Reference proteome</keyword>
<dbReference type="EMBL" id="JARKIB010000026">
    <property type="protein sequence ID" value="KAJ7765299.1"/>
    <property type="molecule type" value="Genomic_DNA"/>
</dbReference>
<dbReference type="GO" id="GO:0000155">
    <property type="term" value="F:phosphorelay sensor kinase activity"/>
    <property type="evidence" value="ECO:0007669"/>
    <property type="project" value="InterPro"/>
</dbReference>
<feature type="compositionally biased region" description="Low complexity" evidence="7">
    <location>
        <begin position="770"/>
        <end position="782"/>
    </location>
</feature>
<dbReference type="EC" id="2.7.13.3" evidence="2"/>
<dbReference type="SUPFAM" id="SSF55874">
    <property type="entry name" value="ATPase domain of HSP90 chaperone/DNA topoisomerase II/histidine kinase"/>
    <property type="match status" value="1"/>
</dbReference>
<keyword evidence="5" id="KW-0418">Kinase</keyword>
<reference evidence="11" key="1">
    <citation type="submission" date="2023-03" db="EMBL/GenBank/DDBJ databases">
        <title>Massive genome expansion in bonnet fungi (Mycena s.s.) driven by repeated elements and novel gene families across ecological guilds.</title>
        <authorList>
            <consortium name="Lawrence Berkeley National Laboratory"/>
            <person name="Harder C.B."/>
            <person name="Miyauchi S."/>
            <person name="Viragh M."/>
            <person name="Kuo A."/>
            <person name="Thoen E."/>
            <person name="Andreopoulos B."/>
            <person name="Lu D."/>
            <person name="Skrede I."/>
            <person name="Drula E."/>
            <person name="Henrissat B."/>
            <person name="Morin E."/>
            <person name="Kohler A."/>
            <person name="Barry K."/>
            <person name="LaButti K."/>
            <person name="Morin E."/>
            <person name="Salamov A."/>
            <person name="Lipzen A."/>
            <person name="Mereny Z."/>
            <person name="Hegedus B."/>
            <person name="Baldrian P."/>
            <person name="Stursova M."/>
            <person name="Weitz H."/>
            <person name="Taylor A."/>
            <person name="Grigoriev I.V."/>
            <person name="Nagy L.G."/>
            <person name="Martin F."/>
            <person name="Kauserud H."/>
        </authorList>
    </citation>
    <scope>NUCLEOTIDE SEQUENCE</scope>
    <source>
        <strain evidence="11">CBHHK182m</strain>
    </source>
</reference>
<evidence type="ECO:0000256" key="3">
    <source>
        <dbReference type="ARBA" id="ARBA00022553"/>
    </source>
</evidence>
<dbReference type="GO" id="GO:0009927">
    <property type="term" value="F:histidine phosphotransfer kinase activity"/>
    <property type="evidence" value="ECO:0007669"/>
    <property type="project" value="TreeGrafter"/>
</dbReference>
<dbReference type="InterPro" id="IPR004358">
    <property type="entry name" value="Sig_transdc_His_kin-like_C"/>
</dbReference>
<feature type="transmembrane region" description="Helical" evidence="8">
    <location>
        <begin position="319"/>
        <end position="338"/>
    </location>
</feature>
<dbReference type="SMART" id="SM00448">
    <property type="entry name" value="REC"/>
    <property type="match status" value="1"/>
</dbReference>
<dbReference type="Gene3D" id="1.10.287.130">
    <property type="match status" value="1"/>
</dbReference>
<dbReference type="GO" id="GO:0005886">
    <property type="term" value="C:plasma membrane"/>
    <property type="evidence" value="ECO:0007669"/>
    <property type="project" value="TreeGrafter"/>
</dbReference>
<dbReference type="CDD" id="cd17546">
    <property type="entry name" value="REC_hyHK_CKI1_RcsC-like"/>
    <property type="match status" value="1"/>
</dbReference>
<dbReference type="InterPro" id="IPR036890">
    <property type="entry name" value="HATPase_C_sf"/>
</dbReference>
<dbReference type="PROSITE" id="PS50109">
    <property type="entry name" value="HIS_KIN"/>
    <property type="match status" value="1"/>
</dbReference>
<dbReference type="InterPro" id="IPR001789">
    <property type="entry name" value="Sig_transdc_resp-reg_receiver"/>
</dbReference>
<feature type="transmembrane region" description="Helical" evidence="8">
    <location>
        <begin position="294"/>
        <end position="312"/>
    </location>
</feature>
<feature type="region of interest" description="Disordered" evidence="7">
    <location>
        <begin position="608"/>
        <end position="663"/>
    </location>
</feature>
<feature type="domain" description="Histidine kinase" evidence="9">
    <location>
        <begin position="436"/>
        <end position="746"/>
    </location>
</feature>
<dbReference type="Pfam" id="PF00072">
    <property type="entry name" value="Response_reg"/>
    <property type="match status" value="1"/>
</dbReference>
<keyword evidence="8" id="KW-0812">Transmembrane</keyword>
<dbReference type="InterPro" id="IPR003594">
    <property type="entry name" value="HATPase_dom"/>
</dbReference>
<dbReference type="PRINTS" id="PR00344">
    <property type="entry name" value="BCTRLSENSOR"/>
</dbReference>
<comment type="catalytic activity">
    <reaction evidence="1">
        <text>ATP + protein L-histidine = ADP + protein N-phospho-L-histidine.</text>
        <dbReference type="EC" id="2.7.13.3"/>
    </reaction>
</comment>
<feature type="compositionally biased region" description="Low complexity" evidence="7">
    <location>
        <begin position="795"/>
        <end position="804"/>
    </location>
</feature>
<keyword evidence="8" id="KW-1133">Transmembrane helix</keyword>
<gene>
    <name evidence="11" type="ORF">B0H16DRAFT_1883289</name>
</gene>
<feature type="compositionally biased region" description="Polar residues" evidence="7">
    <location>
        <begin position="783"/>
        <end position="794"/>
    </location>
</feature>
<proteinExistence type="predicted"/>
<dbReference type="PANTHER" id="PTHR43047:SF66">
    <property type="entry name" value="HISKA"/>
    <property type="match status" value="1"/>
</dbReference>
<dbReference type="SUPFAM" id="SSF47384">
    <property type="entry name" value="Homodimeric domain of signal transducing histidine kinase"/>
    <property type="match status" value="1"/>
</dbReference>
<evidence type="ECO:0000256" key="8">
    <source>
        <dbReference type="SAM" id="Phobius"/>
    </source>
</evidence>
<feature type="modified residue" description="4-aspartylphosphate" evidence="6">
    <location>
        <position position="899"/>
    </location>
</feature>
<dbReference type="InterPro" id="IPR005467">
    <property type="entry name" value="His_kinase_dom"/>
</dbReference>
<dbReference type="SMART" id="SM00387">
    <property type="entry name" value="HATPase_c"/>
    <property type="match status" value="1"/>
</dbReference>
<evidence type="ECO:0000256" key="2">
    <source>
        <dbReference type="ARBA" id="ARBA00012438"/>
    </source>
</evidence>
<dbReference type="SUPFAM" id="SSF52172">
    <property type="entry name" value="CheY-like"/>
    <property type="match status" value="1"/>
</dbReference>
<dbReference type="Gene3D" id="3.30.565.10">
    <property type="entry name" value="Histidine kinase-like ATPase, C-terminal domain"/>
    <property type="match status" value="1"/>
</dbReference>